<evidence type="ECO:0000313" key="2">
    <source>
        <dbReference type="Proteomes" id="UP000831768"/>
    </source>
</evidence>
<dbReference type="KEGG" id="haad:MW046_19330"/>
<geneLocation type="plasmid" evidence="1 2">
    <name>unnamed4</name>
</geneLocation>
<dbReference type="Proteomes" id="UP000831768">
    <property type="component" value="Plasmid unnamed4"/>
</dbReference>
<gene>
    <name evidence="1" type="ORF">MW046_19330</name>
</gene>
<dbReference type="AlphaFoldDB" id="A0A8U0A8X2"/>
<sequence>MDRLTDPLTVYLIGGGAMSPEAGGFWLLTELRSVMSSDCVRLLEGPVSLSVVARSQGRDEGYRPRRL</sequence>
<name>A0A8U0A8X2_9EURY</name>
<keyword evidence="1" id="KW-0614">Plasmid</keyword>
<keyword evidence="2" id="KW-1185">Reference proteome</keyword>
<proteinExistence type="predicted"/>
<reference evidence="1" key="1">
    <citation type="submission" date="2022-04" db="EMBL/GenBank/DDBJ databases">
        <title>Halocatena sp. nov., isolated from a salt lake.</title>
        <authorList>
            <person name="Cui H.-L."/>
        </authorList>
    </citation>
    <scope>NUCLEOTIDE SEQUENCE</scope>
    <source>
        <strain evidence="1">AD-1</strain>
        <plasmid evidence="1">unnamed4</plasmid>
    </source>
</reference>
<accession>A0A8U0A8X2</accession>
<evidence type="ECO:0000313" key="1">
    <source>
        <dbReference type="EMBL" id="UPM45299.1"/>
    </source>
</evidence>
<dbReference type="EMBL" id="CP096023">
    <property type="protein sequence ID" value="UPM45299.1"/>
    <property type="molecule type" value="Genomic_DNA"/>
</dbReference>
<protein>
    <submittedName>
        <fullName evidence="1">Uncharacterized protein</fullName>
    </submittedName>
</protein>
<organism evidence="1 2">
    <name type="scientific">Halocatena salina</name>
    <dbReference type="NCBI Taxonomy" id="2934340"/>
    <lineage>
        <taxon>Archaea</taxon>
        <taxon>Methanobacteriati</taxon>
        <taxon>Methanobacteriota</taxon>
        <taxon>Stenosarchaea group</taxon>
        <taxon>Halobacteria</taxon>
        <taxon>Halobacteriales</taxon>
        <taxon>Natronomonadaceae</taxon>
        <taxon>Halocatena</taxon>
    </lineage>
</organism>